<feature type="transmembrane region" description="Helical" evidence="7">
    <location>
        <begin position="59"/>
        <end position="80"/>
    </location>
</feature>
<sequence length="182" mass="20137">FQQISCRRLRQEDEYTGQQLTEAGGLFHTGGGSGDYQVLSFIAFILEETVDSCFTCSPLYFFEFVSCTAFLFTLLLLVLLSTKLHEKIHIGAWPTVDMIYTGVIAVLLFISSCIFAADRGSLVQATVAVVFGFLATVAFSIDFGLMVKSKGLPFLNKDKKQEHTNGIQTPAEEERLKANETV</sequence>
<keyword evidence="10" id="KW-1185">Reference proteome</keyword>
<dbReference type="AlphaFoldDB" id="A0AAX7TVI8"/>
<dbReference type="PANTHER" id="PTHR22776:SF25">
    <property type="entry name" value="CKLF-LIKE MARVEL TRANSMEMBRANE DOMAIN-CONTAINING PROTEIN 6"/>
    <property type="match status" value="1"/>
</dbReference>
<reference evidence="9" key="3">
    <citation type="submission" date="2025-08" db="UniProtKB">
        <authorList>
            <consortium name="Ensembl"/>
        </authorList>
    </citation>
    <scope>IDENTIFICATION</scope>
</reference>
<reference evidence="9" key="4">
    <citation type="submission" date="2025-09" db="UniProtKB">
        <authorList>
            <consortium name="Ensembl"/>
        </authorList>
    </citation>
    <scope>IDENTIFICATION</scope>
</reference>
<evidence type="ECO:0000259" key="8">
    <source>
        <dbReference type="PROSITE" id="PS51225"/>
    </source>
</evidence>
<name>A0AAX7TVI8_ASTCA</name>
<protein>
    <recommendedName>
        <fullName evidence="8">MARVEL domain-containing protein</fullName>
    </recommendedName>
</protein>
<evidence type="ECO:0000256" key="2">
    <source>
        <dbReference type="ARBA" id="ARBA00022692"/>
    </source>
</evidence>
<accession>A0AAX7TVI8</accession>
<keyword evidence="2 5" id="KW-0812">Transmembrane</keyword>
<dbReference type="InterPro" id="IPR050578">
    <property type="entry name" value="MARVEL-CKLF_proteins"/>
</dbReference>
<evidence type="ECO:0000256" key="5">
    <source>
        <dbReference type="PROSITE-ProRule" id="PRU00581"/>
    </source>
</evidence>
<dbReference type="PANTHER" id="PTHR22776">
    <property type="entry name" value="MARVEL-CONTAINING POTENTIAL LIPID RAFT-ASSOCIATED PROTEIN"/>
    <property type="match status" value="1"/>
</dbReference>
<dbReference type="Proteomes" id="UP000265100">
    <property type="component" value="Chromosome 11"/>
</dbReference>
<evidence type="ECO:0000256" key="1">
    <source>
        <dbReference type="ARBA" id="ARBA00004141"/>
    </source>
</evidence>
<feature type="transmembrane region" description="Helical" evidence="7">
    <location>
        <begin position="92"/>
        <end position="117"/>
    </location>
</feature>
<evidence type="ECO:0000256" key="6">
    <source>
        <dbReference type="SAM" id="MobiDB-lite"/>
    </source>
</evidence>
<evidence type="ECO:0000256" key="7">
    <source>
        <dbReference type="SAM" id="Phobius"/>
    </source>
</evidence>
<evidence type="ECO:0000256" key="4">
    <source>
        <dbReference type="ARBA" id="ARBA00023136"/>
    </source>
</evidence>
<dbReference type="GO" id="GO:0016020">
    <property type="term" value="C:membrane"/>
    <property type="evidence" value="ECO:0007669"/>
    <property type="project" value="UniProtKB-SubCell"/>
</dbReference>
<evidence type="ECO:0000313" key="10">
    <source>
        <dbReference type="Proteomes" id="UP000265100"/>
    </source>
</evidence>
<dbReference type="GeneTree" id="ENSGT00940000157911"/>
<dbReference type="Pfam" id="PF01284">
    <property type="entry name" value="MARVEL"/>
    <property type="match status" value="1"/>
</dbReference>
<feature type="compositionally biased region" description="Basic and acidic residues" evidence="6">
    <location>
        <begin position="172"/>
        <end position="182"/>
    </location>
</feature>
<keyword evidence="3 7" id="KW-1133">Transmembrane helix</keyword>
<feature type="domain" description="MARVEL" evidence="8">
    <location>
        <begin position="28"/>
        <end position="151"/>
    </location>
</feature>
<evidence type="ECO:0000313" key="9">
    <source>
        <dbReference type="Ensembl" id="ENSACLP00000061004.1"/>
    </source>
</evidence>
<keyword evidence="4 5" id="KW-0472">Membrane</keyword>
<reference evidence="9 10" key="1">
    <citation type="submission" date="2018-05" db="EMBL/GenBank/DDBJ databases">
        <authorList>
            <person name="Datahose"/>
        </authorList>
    </citation>
    <scope>NUCLEOTIDE SEQUENCE</scope>
</reference>
<comment type="subcellular location">
    <subcellularLocation>
        <location evidence="1">Membrane</location>
        <topology evidence="1">Multi-pass membrane protein</topology>
    </subcellularLocation>
</comment>
<dbReference type="InterPro" id="IPR008253">
    <property type="entry name" value="Marvel"/>
</dbReference>
<evidence type="ECO:0000256" key="3">
    <source>
        <dbReference type="ARBA" id="ARBA00022989"/>
    </source>
</evidence>
<organism evidence="9 10">
    <name type="scientific">Astatotilapia calliptera</name>
    <name type="common">Eastern happy</name>
    <name type="synonym">Chromis callipterus</name>
    <dbReference type="NCBI Taxonomy" id="8154"/>
    <lineage>
        <taxon>Eukaryota</taxon>
        <taxon>Metazoa</taxon>
        <taxon>Chordata</taxon>
        <taxon>Craniata</taxon>
        <taxon>Vertebrata</taxon>
        <taxon>Euteleostomi</taxon>
        <taxon>Actinopterygii</taxon>
        <taxon>Neopterygii</taxon>
        <taxon>Teleostei</taxon>
        <taxon>Neoteleostei</taxon>
        <taxon>Acanthomorphata</taxon>
        <taxon>Ovalentaria</taxon>
        <taxon>Cichlomorphae</taxon>
        <taxon>Cichliformes</taxon>
        <taxon>Cichlidae</taxon>
        <taxon>African cichlids</taxon>
        <taxon>Pseudocrenilabrinae</taxon>
        <taxon>Haplochromini</taxon>
        <taxon>Astatotilapia</taxon>
    </lineage>
</organism>
<feature type="region of interest" description="Disordered" evidence="6">
    <location>
        <begin position="161"/>
        <end position="182"/>
    </location>
</feature>
<feature type="transmembrane region" description="Helical" evidence="7">
    <location>
        <begin position="123"/>
        <end position="147"/>
    </location>
</feature>
<dbReference type="Ensembl" id="ENSACLT00000066119.1">
    <property type="protein sequence ID" value="ENSACLP00000061004.1"/>
    <property type="gene ID" value="ENSACLG00000039605.1"/>
</dbReference>
<reference evidence="10" key="2">
    <citation type="submission" date="2023-03" db="EMBL/GenBank/DDBJ databases">
        <authorList>
            <consortium name="Wellcome Sanger Institute Data Sharing"/>
        </authorList>
    </citation>
    <scope>NUCLEOTIDE SEQUENCE [LARGE SCALE GENOMIC DNA]</scope>
</reference>
<dbReference type="PROSITE" id="PS51225">
    <property type="entry name" value="MARVEL"/>
    <property type="match status" value="1"/>
</dbReference>
<proteinExistence type="predicted"/>